<organism evidence="1 2">
    <name type="scientific">Exocentrus adspersus</name>
    <dbReference type="NCBI Taxonomy" id="1586481"/>
    <lineage>
        <taxon>Eukaryota</taxon>
        <taxon>Metazoa</taxon>
        <taxon>Ecdysozoa</taxon>
        <taxon>Arthropoda</taxon>
        <taxon>Hexapoda</taxon>
        <taxon>Insecta</taxon>
        <taxon>Pterygota</taxon>
        <taxon>Neoptera</taxon>
        <taxon>Endopterygota</taxon>
        <taxon>Coleoptera</taxon>
        <taxon>Polyphaga</taxon>
        <taxon>Cucujiformia</taxon>
        <taxon>Chrysomeloidea</taxon>
        <taxon>Cerambycidae</taxon>
        <taxon>Lamiinae</taxon>
        <taxon>Acanthocinini</taxon>
        <taxon>Exocentrus</taxon>
    </lineage>
</organism>
<name>A0AAV8WHI3_9CUCU</name>
<dbReference type="EMBL" id="JANEYG010000001">
    <property type="protein sequence ID" value="KAJ8925701.1"/>
    <property type="molecule type" value="Genomic_DNA"/>
</dbReference>
<keyword evidence="2" id="KW-1185">Reference proteome</keyword>
<dbReference type="AlphaFoldDB" id="A0AAV8WHI3"/>
<proteinExistence type="predicted"/>
<protein>
    <submittedName>
        <fullName evidence="1">Uncharacterized protein</fullName>
    </submittedName>
</protein>
<sequence length="36" mass="3916">MTTNHEISFKGIGGRPVKIYPILTQENGMTGPEKNG</sequence>
<comment type="caution">
    <text evidence="1">The sequence shown here is derived from an EMBL/GenBank/DDBJ whole genome shotgun (WGS) entry which is preliminary data.</text>
</comment>
<gene>
    <name evidence="1" type="ORF">NQ315_009548</name>
</gene>
<evidence type="ECO:0000313" key="1">
    <source>
        <dbReference type="EMBL" id="KAJ8925701.1"/>
    </source>
</evidence>
<dbReference type="Proteomes" id="UP001159042">
    <property type="component" value="Unassembled WGS sequence"/>
</dbReference>
<evidence type="ECO:0000313" key="2">
    <source>
        <dbReference type="Proteomes" id="UP001159042"/>
    </source>
</evidence>
<accession>A0AAV8WHI3</accession>
<reference evidence="1 2" key="1">
    <citation type="journal article" date="2023" name="Insect Mol. Biol.">
        <title>Genome sequencing provides insights into the evolution of gene families encoding plant cell wall-degrading enzymes in longhorned beetles.</title>
        <authorList>
            <person name="Shin N.R."/>
            <person name="Okamura Y."/>
            <person name="Kirsch R."/>
            <person name="Pauchet Y."/>
        </authorList>
    </citation>
    <scope>NUCLEOTIDE SEQUENCE [LARGE SCALE GENOMIC DNA]</scope>
    <source>
        <strain evidence="1">EAD_L_NR</strain>
    </source>
</reference>